<dbReference type="AlphaFoldDB" id="A0A942XAK1"/>
<comment type="caution">
    <text evidence="2">The sequence shown here is derived from an EMBL/GenBank/DDBJ whole genome shotgun (WGS) entry which is preliminary data.</text>
</comment>
<reference evidence="2" key="1">
    <citation type="submission" date="2021-02" db="EMBL/GenBank/DDBJ databases">
        <title>Infant gut strain persistence is associated with maternal origin, phylogeny, and functional potential including surface adhesion and iron acquisition.</title>
        <authorList>
            <person name="Lou Y.C."/>
        </authorList>
    </citation>
    <scope>NUCLEOTIDE SEQUENCE</scope>
    <source>
        <strain evidence="2">L3_114_025G1_dasL3_114_025G1_concoct_29</strain>
    </source>
</reference>
<keyword evidence="2" id="KW-0255">Endonuclease</keyword>
<keyword evidence="2" id="KW-0378">Hydrolase</keyword>
<keyword evidence="2" id="KW-0540">Nuclease</keyword>
<dbReference type="InterPro" id="IPR011089">
    <property type="entry name" value="GmrSD_C"/>
</dbReference>
<gene>
    <name evidence="2" type="ORF">KHZ51_09385</name>
</gene>
<feature type="domain" description="GmrSD restriction endonucleases C-terminal" evidence="1">
    <location>
        <begin position="63"/>
        <end position="187"/>
    </location>
</feature>
<accession>A0A942XAK1</accession>
<dbReference type="EMBL" id="JAGZLW010000060">
    <property type="protein sequence ID" value="MBS4948905.1"/>
    <property type="molecule type" value="Genomic_DNA"/>
</dbReference>
<dbReference type="Pfam" id="PF07510">
    <property type="entry name" value="GmrSD_C"/>
    <property type="match status" value="1"/>
</dbReference>
<proteinExistence type="predicted"/>
<evidence type="ECO:0000259" key="1">
    <source>
        <dbReference type="Pfam" id="PF07510"/>
    </source>
</evidence>
<organism evidence="2 3">
    <name type="scientific">Streptococcus mitis</name>
    <dbReference type="NCBI Taxonomy" id="28037"/>
    <lineage>
        <taxon>Bacteria</taxon>
        <taxon>Bacillati</taxon>
        <taxon>Bacillota</taxon>
        <taxon>Bacilli</taxon>
        <taxon>Lactobacillales</taxon>
        <taxon>Streptococcaceae</taxon>
        <taxon>Streptococcus</taxon>
        <taxon>Streptococcus mitis group</taxon>
    </lineage>
</organism>
<dbReference type="GO" id="GO:0004519">
    <property type="term" value="F:endonuclease activity"/>
    <property type="evidence" value="ECO:0007669"/>
    <property type="project" value="UniProtKB-KW"/>
</dbReference>
<sequence length="215" mass="25801">MKNNYDDYLNLMFDKYIIADLKGKNQEENPSLENVDELADYLINYVRRHYTIYEYYVSPNISNFYSKHRKFTRFILICLSLFDSESDINSLLKKYKFNEDSIWEIEHIIPQNQYFNKFNKKNSKLKNRIGNLTLLTKKTNQEISNGSFAKKKESLTCEEKYLKINDIFKIDKVHISKKDICEREKEINKSIYDIFIKDRGKLLQDKLHEFIDAQG</sequence>
<evidence type="ECO:0000313" key="2">
    <source>
        <dbReference type="EMBL" id="MBS4948905.1"/>
    </source>
</evidence>
<evidence type="ECO:0000313" key="3">
    <source>
        <dbReference type="Proteomes" id="UP000759590"/>
    </source>
</evidence>
<name>A0A942XAK1_STRMT</name>
<dbReference type="Proteomes" id="UP000759590">
    <property type="component" value="Unassembled WGS sequence"/>
</dbReference>
<protein>
    <submittedName>
        <fullName evidence="2">HNH endonuclease</fullName>
    </submittedName>
</protein>